<dbReference type="Gene3D" id="1.20.120.160">
    <property type="entry name" value="HPT domain"/>
    <property type="match status" value="1"/>
</dbReference>
<accession>A0A8S9GZF9</accession>
<dbReference type="Proteomes" id="UP000712281">
    <property type="component" value="Unassembled WGS sequence"/>
</dbReference>
<dbReference type="InterPro" id="IPR036641">
    <property type="entry name" value="HPT_dom_sf"/>
</dbReference>
<name>A0A8S9GZF9_BRACR</name>
<dbReference type="EMBL" id="QGKW02001988">
    <property type="protein sequence ID" value="KAF2550186.1"/>
    <property type="molecule type" value="Genomic_DNA"/>
</dbReference>
<comment type="caution">
    <text evidence="3">The sequence shown here is derived from an EMBL/GenBank/DDBJ whole genome shotgun (WGS) entry which is preliminary data.</text>
</comment>
<evidence type="ECO:0000313" key="2">
    <source>
        <dbReference type="EMBL" id="KAF2533252.1"/>
    </source>
</evidence>
<evidence type="ECO:0000313" key="3">
    <source>
        <dbReference type="EMBL" id="KAF2550186.1"/>
    </source>
</evidence>
<feature type="region of interest" description="Disordered" evidence="1">
    <location>
        <begin position="174"/>
        <end position="213"/>
    </location>
</feature>
<evidence type="ECO:0000313" key="4">
    <source>
        <dbReference type="Proteomes" id="UP000712281"/>
    </source>
</evidence>
<dbReference type="GO" id="GO:0000160">
    <property type="term" value="P:phosphorelay signal transduction system"/>
    <property type="evidence" value="ECO:0007669"/>
    <property type="project" value="InterPro"/>
</dbReference>
<reference evidence="3" key="1">
    <citation type="submission" date="2019-12" db="EMBL/GenBank/DDBJ databases">
        <title>Genome sequencing and annotation of Brassica cretica.</title>
        <authorList>
            <person name="Studholme D.J."/>
            <person name="Sarris P.F."/>
        </authorList>
    </citation>
    <scope>NUCLEOTIDE SEQUENCE</scope>
    <source>
        <strain evidence="3">PFS-001/15</strain>
        <strain evidence="2">PFS-102/07</strain>
        <tissue evidence="3">Leaf</tissue>
    </source>
</reference>
<dbReference type="AlphaFoldDB" id="A0A8S9GZF9"/>
<gene>
    <name evidence="3" type="ORF">F2Q68_00034371</name>
    <name evidence="2" type="ORF">F2Q70_00029900</name>
</gene>
<protein>
    <submittedName>
        <fullName evidence="3">Uncharacterized protein</fullName>
    </submittedName>
</protein>
<evidence type="ECO:0000256" key="1">
    <source>
        <dbReference type="SAM" id="MobiDB-lite"/>
    </source>
</evidence>
<proteinExistence type="predicted"/>
<dbReference type="EMBL" id="QGKY02002305">
    <property type="protein sequence ID" value="KAF2533252.1"/>
    <property type="molecule type" value="Genomic_DNA"/>
</dbReference>
<organism evidence="3 4">
    <name type="scientific">Brassica cretica</name>
    <name type="common">Mustard</name>
    <dbReference type="NCBI Taxonomy" id="69181"/>
    <lineage>
        <taxon>Eukaryota</taxon>
        <taxon>Viridiplantae</taxon>
        <taxon>Streptophyta</taxon>
        <taxon>Embryophyta</taxon>
        <taxon>Tracheophyta</taxon>
        <taxon>Spermatophyta</taxon>
        <taxon>Magnoliopsida</taxon>
        <taxon>eudicotyledons</taxon>
        <taxon>Gunneridae</taxon>
        <taxon>Pentapetalae</taxon>
        <taxon>rosids</taxon>
        <taxon>malvids</taxon>
        <taxon>Brassicales</taxon>
        <taxon>Brassicaceae</taxon>
        <taxon>Brassiceae</taxon>
        <taxon>Brassica</taxon>
    </lineage>
</organism>
<sequence>MADDDAMRDEEAVDEPVVQQIRLDQLQFKAIIAEITRIMQRVNQANVDLPYNDLAAGVAAGRVRMRARRGACVGGEVVQDESAEESEGGEELEAVDPELNLSKGGHGEQTELELDQDPISCWTGPITRSRFKAQREALQHFIKSVGTKLEGEIQDKPAWKEFLSESITTIQGKPVSKRSLSKVVPDPKPLKPKTRRTKVESKSRTECPQNLSPSLSISTPLSISLDLDENPSLLTLKSLHRPLWSQPLSISLLLALPLDDPLKLDLSGSPSLDNPLKLRPSQNYWLSRICVTFKECCYSHNSEGCVRCLQQVDIEYKSLKAKLQDLFNLEQQIVQVTEALCFQIVKVLEFVAKKEILQLSHGFSALQVLLVMLVPVMPSC</sequence>